<dbReference type="EMBL" id="JAWDJX010000045">
    <property type="protein sequence ID" value="KAK3048737.1"/>
    <property type="molecule type" value="Genomic_DNA"/>
</dbReference>
<accession>A0AAJ0D8B9</accession>
<protein>
    <submittedName>
        <fullName evidence="1">Uncharacterized protein</fullName>
    </submittedName>
</protein>
<dbReference type="PANTHER" id="PTHR38847">
    <property type="match status" value="1"/>
</dbReference>
<dbReference type="Pfam" id="PF14273">
    <property type="entry name" value="DUF4360"/>
    <property type="match status" value="1"/>
</dbReference>
<evidence type="ECO:0000313" key="2">
    <source>
        <dbReference type="Proteomes" id="UP001271007"/>
    </source>
</evidence>
<comment type="caution">
    <text evidence="1">The sequence shown here is derived from an EMBL/GenBank/DDBJ whole genome shotgun (WGS) entry which is preliminary data.</text>
</comment>
<proteinExistence type="predicted"/>
<sequence>MGKGVALTEGRKNCQLNIDLLYPAGFQYSVFSADYRGYVAIDKGVTGIQKSTYYFSGQTAQSSTQTTWTGPLSKDYLIHDEAVSVSAVLSPCGAEGLLNINSQVRLSGASGLNGLLTTDSVDTKFTQVLYLNWQKC</sequence>
<evidence type="ECO:0000313" key="1">
    <source>
        <dbReference type="EMBL" id="KAK3048737.1"/>
    </source>
</evidence>
<reference evidence="1" key="1">
    <citation type="submission" date="2023-04" db="EMBL/GenBank/DDBJ databases">
        <title>Black Yeasts Isolated from many extreme environments.</title>
        <authorList>
            <person name="Coleine C."/>
            <person name="Stajich J.E."/>
            <person name="Selbmann L."/>
        </authorList>
    </citation>
    <scope>NUCLEOTIDE SEQUENCE</scope>
    <source>
        <strain evidence="1">CCFEE 5312</strain>
    </source>
</reference>
<name>A0AAJ0D8B9_9PEZI</name>
<dbReference type="PANTHER" id="PTHR38847:SF1">
    <property type="entry name" value="PSEUDOURIDINE SYNTHASE RSUA_RLUA-LIKE DOMAIN-CONTAINING PROTEIN"/>
    <property type="match status" value="1"/>
</dbReference>
<organism evidence="1 2">
    <name type="scientific">Extremus antarcticus</name>
    <dbReference type="NCBI Taxonomy" id="702011"/>
    <lineage>
        <taxon>Eukaryota</taxon>
        <taxon>Fungi</taxon>
        <taxon>Dikarya</taxon>
        <taxon>Ascomycota</taxon>
        <taxon>Pezizomycotina</taxon>
        <taxon>Dothideomycetes</taxon>
        <taxon>Dothideomycetidae</taxon>
        <taxon>Mycosphaerellales</taxon>
        <taxon>Extremaceae</taxon>
        <taxon>Extremus</taxon>
    </lineage>
</organism>
<dbReference type="AlphaFoldDB" id="A0AAJ0D8B9"/>
<dbReference type="InterPro" id="IPR025649">
    <property type="entry name" value="DUF4360"/>
</dbReference>
<dbReference type="Proteomes" id="UP001271007">
    <property type="component" value="Unassembled WGS sequence"/>
</dbReference>
<gene>
    <name evidence="1" type="ORF">LTR09_009849</name>
</gene>
<keyword evidence="2" id="KW-1185">Reference proteome</keyword>